<dbReference type="Pfam" id="PF01618">
    <property type="entry name" value="MotA_ExbB"/>
    <property type="match status" value="1"/>
</dbReference>
<keyword evidence="4 8" id="KW-1133">Transmembrane helix</keyword>
<evidence type="ECO:0000256" key="7">
    <source>
        <dbReference type="SAM" id="MobiDB-lite"/>
    </source>
</evidence>
<feature type="region of interest" description="Disordered" evidence="7">
    <location>
        <begin position="210"/>
        <end position="253"/>
    </location>
</feature>
<keyword evidence="6" id="KW-0653">Protein transport</keyword>
<evidence type="ECO:0000313" key="10">
    <source>
        <dbReference type="EMBL" id="MFC0683350.1"/>
    </source>
</evidence>
<proteinExistence type="inferred from homology"/>
<keyword evidence="5 8" id="KW-0472">Membrane</keyword>
<feature type="transmembrane region" description="Helical" evidence="8">
    <location>
        <begin position="12"/>
        <end position="37"/>
    </location>
</feature>
<protein>
    <submittedName>
        <fullName evidence="10">MotA/TolQ/ExbB proton channel family protein</fullName>
    </submittedName>
</protein>
<evidence type="ECO:0000256" key="3">
    <source>
        <dbReference type="ARBA" id="ARBA00022692"/>
    </source>
</evidence>
<accession>A0ABV6S284</accession>
<comment type="caution">
    <text evidence="10">The sequence shown here is derived from an EMBL/GenBank/DDBJ whole genome shotgun (WGS) entry which is preliminary data.</text>
</comment>
<comment type="subcellular location">
    <subcellularLocation>
        <location evidence="1">Cell membrane</location>
        <topology evidence="1">Multi-pass membrane protein</topology>
    </subcellularLocation>
    <subcellularLocation>
        <location evidence="6">Membrane</location>
        <topology evidence="6">Multi-pass membrane protein</topology>
    </subcellularLocation>
</comment>
<organism evidence="10 11">
    <name type="scientific">Novosphingobium clariflavum</name>
    <dbReference type="NCBI Taxonomy" id="2029884"/>
    <lineage>
        <taxon>Bacteria</taxon>
        <taxon>Pseudomonadati</taxon>
        <taxon>Pseudomonadota</taxon>
        <taxon>Alphaproteobacteria</taxon>
        <taxon>Sphingomonadales</taxon>
        <taxon>Sphingomonadaceae</taxon>
        <taxon>Novosphingobium</taxon>
    </lineage>
</organism>
<dbReference type="EMBL" id="JBHLTM010000009">
    <property type="protein sequence ID" value="MFC0683350.1"/>
    <property type="molecule type" value="Genomic_DNA"/>
</dbReference>
<dbReference type="InterPro" id="IPR002898">
    <property type="entry name" value="MotA_ExbB_proton_chnl"/>
</dbReference>
<dbReference type="Proteomes" id="UP001589858">
    <property type="component" value="Unassembled WGS sequence"/>
</dbReference>
<evidence type="ECO:0000256" key="2">
    <source>
        <dbReference type="ARBA" id="ARBA00022475"/>
    </source>
</evidence>
<reference evidence="10 11" key="1">
    <citation type="submission" date="2024-09" db="EMBL/GenBank/DDBJ databases">
        <authorList>
            <person name="Sun Q."/>
            <person name="Mori K."/>
        </authorList>
    </citation>
    <scope>NUCLEOTIDE SEQUENCE [LARGE SCALE GENOMIC DNA]</scope>
    <source>
        <strain evidence="10 11">CICC 11035S</strain>
    </source>
</reference>
<sequence>MIDPQDLLDTTSAVIVVGGTVLATVLRCGIADSLAACRALRGLFRRRFSAARARTGLAVHIQEMQRDGVIRTEPYRTGDAEFDEATSLLIGKRSIEALHVAHALHKQRRVEATQRAVRSLNQAADLSPVFGLAGTLVSLSQLPTGAAAEGDFTGAISLAVLTTLYGLLLGNIVFAPLARMVARRAVEEEHERQRVLDWLEAQVIDALPSSARPARASQGTAAMEAVPDGAPEPAAEVELEDGEESRPGGEWPW</sequence>
<evidence type="ECO:0000259" key="9">
    <source>
        <dbReference type="Pfam" id="PF01618"/>
    </source>
</evidence>
<evidence type="ECO:0000256" key="8">
    <source>
        <dbReference type="SAM" id="Phobius"/>
    </source>
</evidence>
<dbReference type="RefSeq" id="WP_267220344.1">
    <property type="nucleotide sequence ID" value="NZ_JAPCWC010000007.1"/>
</dbReference>
<keyword evidence="2" id="KW-1003">Cell membrane</keyword>
<dbReference type="PANTHER" id="PTHR30433">
    <property type="entry name" value="CHEMOTAXIS PROTEIN MOTA"/>
    <property type="match status" value="1"/>
</dbReference>
<feature type="transmembrane region" description="Helical" evidence="8">
    <location>
        <begin position="123"/>
        <end position="142"/>
    </location>
</feature>
<evidence type="ECO:0000256" key="5">
    <source>
        <dbReference type="ARBA" id="ARBA00023136"/>
    </source>
</evidence>
<comment type="similarity">
    <text evidence="6">Belongs to the exbB/tolQ family.</text>
</comment>
<evidence type="ECO:0000256" key="1">
    <source>
        <dbReference type="ARBA" id="ARBA00004651"/>
    </source>
</evidence>
<keyword evidence="6" id="KW-0813">Transport</keyword>
<feature type="transmembrane region" description="Helical" evidence="8">
    <location>
        <begin position="154"/>
        <end position="174"/>
    </location>
</feature>
<gene>
    <name evidence="10" type="ORF">ACFFF8_01945</name>
</gene>
<evidence type="ECO:0000256" key="6">
    <source>
        <dbReference type="RuleBase" id="RU004057"/>
    </source>
</evidence>
<dbReference type="InterPro" id="IPR047055">
    <property type="entry name" value="MotA-like"/>
</dbReference>
<feature type="domain" description="MotA/TolQ/ExbB proton channel" evidence="9">
    <location>
        <begin position="93"/>
        <end position="193"/>
    </location>
</feature>
<evidence type="ECO:0000313" key="11">
    <source>
        <dbReference type="Proteomes" id="UP001589858"/>
    </source>
</evidence>
<name>A0ABV6S284_9SPHN</name>
<keyword evidence="11" id="KW-1185">Reference proteome</keyword>
<evidence type="ECO:0000256" key="4">
    <source>
        <dbReference type="ARBA" id="ARBA00022989"/>
    </source>
</evidence>
<keyword evidence="3 8" id="KW-0812">Transmembrane</keyword>